<evidence type="ECO:0000313" key="2">
    <source>
        <dbReference type="Proteomes" id="UP000031668"/>
    </source>
</evidence>
<sequence length="181" mass="21427">MQLKVGDNTLVHGLDERRRVWRQKTILILVRRISLLCAGQLSHSITICRFWRRFDFHFLQPSRPNVPCHPRIFISFIINRKCLHLLETPWVFTFSNSKWLQFLSPLHVSCQQKSSSFLNHFTYCYFTVFECESSLRYGVPIQSSFISVENIFRFVVHNDCRQCFAYPAFCTQIIGVLLLTM</sequence>
<dbReference type="AlphaFoldDB" id="A0A0C2IBL9"/>
<accession>A0A0C2IBL9</accession>
<proteinExistence type="predicted"/>
<keyword evidence="2" id="KW-1185">Reference proteome</keyword>
<organism evidence="1 2">
    <name type="scientific">Thelohanellus kitauei</name>
    <name type="common">Myxosporean</name>
    <dbReference type="NCBI Taxonomy" id="669202"/>
    <lineage>
        <taxon>Eukaryota</taxon>
        <taxon>Metazoa</taxon>
        <taxon>Cnidaria</taxon>
        <taxon>Myxozoa</taxon>
        <taxon>Myxosporea</taxon>
        <taxon>Bivalvulida</taxon>
        <taxon>Platysporina</taxon>
        <taxon>Myxobolidae</taxon>
        <taxon>Thelohanellus</taxon>
    </lineage>
</organism>
<name>A0A0C2IBL9_THEKT</name>
<comment type="caution">
    <text evidence="1">The sequence shown here is derived from an EMBL/GenBank/DDBJ whole genome shotgun (WGS) entry which is preliminary data.</text>
</comment>
<dbReference type="EMBL" id="JWZT01004879">
    <property type="protein sequence ID" value="KII62728.1"/>
    <property type="molecule type" value="Genomic_DNA"/>
</dbReference>
<dbReference type="Proteomes" id="UP000031668">
    <property type="component" value="Unassembled WGS sequence"/>
</dbReference>
<protein>
    <submittedName>
        <fullName evidence="1">Uncharacterized protein</fullName>
    </submittedName>
</protein>
<reference evidence="1 2" key="1">
    <citation type="journal article" date="2014" name="Genome Biol. Evol.">
        <title>The genome of the myxosporean Thelohanellus kitauei shows adaptations to nutrient acquisition within its fish host.</title>
        <authorList>
            <person name="Yang Y."/>
            <person name="Xiong J."/>
            <person name="Zhou Z."/>
            <person name="Huo F."/>
            <person name="Miao W."/>
            <person name="Ran C."/>
            <person name="Liu Y."/>
            <person name="Zhang J."/>
            <person name="Feng J."/>
            <person name="Wang M."/>
            <person name="Wang M."/>
            <person name="Wang L."/>
            <person name="Yao B."/>
        </authorList>
    </citation>
    <scope>NUCLEOTIDE SEQUENCE [LARGE SCALE GENOMIC DNA]</scope>
    <source>
        <strain evidence="1">Wuqing</strain>
    </source>
</reference>
<evidence type="ECO:0000313" key="1">
    <source>
        <dbReference type="EMBL" id="KII62728.1"/>
    </source>
</evidence>
<gene>
    <name evidence="1" type="ORF">RF11_02847</name>
</gene>